<keyword evidence="1" id="KW-0677">Repeat</keyword>
<sequence>MQRFSNITGQARHGLEKMTPAGLMSRPNQMDMAIAQPIKRPINGQPLSPHTPVDTVVNLSFNVPFASSLPGPDVAEILHATPKALERWTFPDGADKEAPTHKLPVHHGNVEQLRRLCRVLEEGSQGRLQATVTSSEPKPVPALQRRPLKGLVTNVCISGDAEIVQKMRAKILNETPIALRCAIVDVDTNLIINQEMTGVRVGVLNHLDEIAKYCGTDIFLINPKHADEEGPATSYGNGSDQHFDQRLRIAIYGDPESSEHAKTRVLILIDRILHRIADVMRLELSLHTIICGRTRKNIRLIESASNTAIYFPPPFPRIYGYIPPGAHRRGEDEVFITGDSQECINMAKKKLHELVMNTKCYVKDVAVSAQKIDSILLDRLDKVRKVMETNGSYVLFPSLGSNRGMIRVQGTEILHVERTLREIMALAGQFYGASWWLMLPESAQTNAMRAPSPADIRTMLSDICLNSAAEVGFDKLTFSINGSDDAVKAAMMVIHQIPFVKRAQYQIRVKIELANEHKEFVSGKKNGKINKIMGQSNVQIIFDGFNEYNFYIDVCGAQYDATKNGLDLVEQEMPASISFHVPDQYHKRIIGIGGQHIQRIMKKYSVFVKFSNAMDRGGIGKEDDDIKVDNVICRTPARNAQSLDLVKQEIMDMVEKVDAEFVSETVVINRLYHRELIARMNEIDELEKKWNCKIDFPSTEMASDVVTISGPEYQVPQAVDEFLGMVPESHEIVLPATSQLREFFKSSEFQTEVRQKLKSQYEVDLLVRNESKPAEEAETSEERILLAYTRNNAGGLKDAIDFLVSRLIPYGLDATTVKGAIPRPKSDSFEDSLPFFDSKLLQNAPAPLGTDSPTRSTFGDDASDRGSLFGKIRKPGSISSISSFLDRRKNQSSSPGTGSLFKHASSNASRASLVSMESRDSGYRNPWNDSGVNLPEEDGHNGWPLRFENKSEHKLPFGIVPISASPGDMTPRHDPRASFDSGRPSTSHSTNGYPAPIGPPR</sequence>
<dbReference type="PANTHER" id="PTHR10627:SF76">
    <property type="entry name" value="KH DOMAIN-CONTAINING PROTEIN YLL032C"/>
    <property type="match status" value="1"/>
</dbReference>
<dbReference type="PROSITE" id="PS50084">
    <property type="entry name" value="KH_TYPE_1"/>
    <property type="match status" value="1"/>
</dbReference>
<dbReference type="Gene3D" id="3.30.1370.10">
    <property type="entry name" value="K Homology domain, type 1"/>
    <property type="match status" value="3"/>
</dbReference>
<dbReference type="EMBL" id="JAFEKC020000023">
    <property type="protein sequence ID" value="KAK0507499.1"/>
    <property type="molecule type" value="Genomic_DNA"/>
</dbReference>
<feature type="region of interest" description="Disordered" evidence="3">
    <location>
        <begin position="844"/>
        <end position="934"/>
    </location>
</feature>
<dbReference type="InterPro" id="IPR036612">
    <property type="entry name" value="KH_dom_type_1_sf"/>
</dbReference>
<comment type="caution">
    <text evidence="5">The sequence shown here is derived from an EMBL/GenBank/DDBJ whole genome shotgun (WGS) entry which is preliminary data.</text>
</comment>
<feature type="region of interest" description="Disordered" evidence="3">
    <location>
        <begin position="958"/>
        <end position="1001"/>
    </location>
</feature>
<dbReference type="InterPro" id="IPR004087">
    <property type="entry name" value="KH_dom"/>
</dbReference>
<dbReference type="Proteomes" id="UP001166286">
    <property type="component" value="Unassembled WGS sequence"/>
</dbReference>
<dbReference type="InterPro" id="IPR004088">
    <property type="entry name" value="KH_dom_type_1"/>
</dbReference>
<dbReference type="AlphaFoldDB" id="A0AA39QT99"/>
<reference evidence="5" key="1">
    <citation type="submission" date="2023-03" db="EMBL/GenBank/DDBJ databases">
        <title>Complete genome of Cladonia borealis.</title>
        <authorList>
            <person name="Park H."/>
        </authorList>
    </citation>
    <scope>NUCLEOTIDE SEQUENCE</scope>
    <source>
        <strain evidence="5">ANT050790</strain>
    </source>
</reference>
<accession>A0AA39QT99</accession>
<dbReference type="Pfam" id="PF24563">
    <property type="entry name" value="KH_Mug60-KHD4"/>
    <property type="match status" value="1"/>
</dbReference>
<evidence type="ECO:0000313" key="5">
    <source>
        <dbReference type="EMBL" id="KAK0507499.1"/>
    </source>
</evidence>
<dbReference type="PANTHER" id="PTHR10627">
    <property type="entry name" value="SCP160"/>
    <property type="match status" value="1"/>
</dbReference>
<dbReference type="SMART" id="SM00322">
    <property type="entry name" value="KH"/>
    <property type="match status" value="3"/>
</dbReference>
<feature type="domain" description="K Homology" evidence="4">
    <location>
        <begin position="274"/>
        <end position="356"/>
    </location>
</feature>
<evidence type="ECO:0000256" key="2">
    <source>
        <dbReference type="PROSITE-ProRule" id="PRU00117"/>
    </source>
</evidence>
<dbReference type="SUPFAM" id="SSF54791">
    <property type="entry name" value="Eukaryotic type KH-domain (KH-domain type I)"/>
    <property type="match status" value="3"/>
</dbReference>
<protein>
    <recommendedName>
        <fullName evidence="4">K Homology domain-containing protein</fullName>
    </recommendedName>
</protein>
<dbReference type="CDD" id="cd00105">
    <property type="entry name" value="KH-I"/>
    <property type="match status" value="1"/>
</dbReference>
<feature type="domain" description="K Homology" evidence="4">
    <location>
        <begin position="573"/>
        <end position="655"/>
    </location>
</feature>
<feature type="region of interest" description="Disordered" evidence="3">
    <location>
        <begin position="1"/>
        <end position="25"/>
    </location>
</feature>
<gene>
    <name evidence="5" type="ORF">JMJ35_010022</name>
</gene>
<dbReference type="Pfam" id="PF00013">
    <property type="entry name" value="KH_1"/>
    <property type="match status" value="3"/>
</dbReference>
<dbReference type="GO" id="GO:0005737">
    <property type="term" value="C:cytoplasm"/>
    <property type="evidence" value="ECO:0007669"/>
    <property type="project" value="TreeGrafter"/>
</dbReference>
<dbReference type="CDD" id="cd22453">
    <property type="entry name" value="KH-I_MUG60_like"/>
    <property type="match status" value="1"/>
</dbReference>
<evidence type="ECO:0000259" key="4">
    <source>
        <dbReference type="SMART" id="SM00322"/>
    </source>
</evidence>
<evidence type="ECO:0000256" key="1">
    <source>
        <dbReference type="ARBA" id="ARBA00022737"/>
    </source>
</evidence>
<name>A0AA39QT99_9LECA</name>
<dbReference type="GO" id="GO:0003729">
    <property type="term" value="F:mRNA binding"/>
    <property type="evidence" value="ECO:0007669"/>
    <property type="project" value="TreeGrafter"/>
</dbReference>
<evidence type="ECO:0000256" key="3">
    <source>
        <dbReference type="SAM" id="MobiDB-lite"/>
    </source>
</evidence>
<dbReference type="InterPro" id="IPR056553">
    <property type="entry name" value="KH_Mug60-KHD4"/>
</dbReference>
<feature type="domain" description="K Homology" evidence="4">
    <location>
        <begin position="660"/>
        <end position="727"/>
    </location>
</feature>
<keyword evidence="6" id="KW-1185">Reference proteome</keyword>
<keyword evidence="2" id="KW-0694">RNA-binding</keyword>
<feature type="compositionally biased region" description="Polar residues" evidence="3">
    <location>
        <begin position="983"/>
        <end position="992"/>
    </location>
</feature>
<organism evidence="5 6">
    <name type="scientific">Cladonia borealis</name>
    <dbReference type="NCBI Taxonomy" id="184061"/>
    <lineage>
        <taxon>Eukaryota</taxon>
        <taxon>Fungi</taxon>
        <taxon>Dikarya</taxon>
        <taxon>Ascomycota</taxon>
        <taxon>Pezizomycotina</taxon>
        <taxon>Lecanoromycetes</taxon>
        <taxon>OSLEUM clade</taxon>
        <taxon>Lecanoromycetidae</taxon>
        <taxon>Lecanorales</taxon>
        <taxon>Lecanorineae</taxon>
        <taxon>Cladoniaceae</taxon>
        <taxon>Cladonia</taxon>
    </lineage>
</organism>
<proteinExistence type="predicted"/>
<evidence type="ECO:0000313" key="6">
    <source>
        <dbReference type="Proteomes" id="UP001166286"/>
    </source>
</evidence>